<reference evidence="1 2" key="1">
    <citation type="submission" date="2018-04" db="EMBL/GenBank/DDBJ databases">
        <title>Polynucleobacter sp. UH21B genome.</title>
        <authorList>
            <person name="Hahn M.W."/>
        </authorList>
    </citation>
    <scope>NUCLEOTIDE SEQUENCE [LARGE SCALE GENOMIC DNA]</scope>
    <source>
        <strain evidence="1 2">MWH-UH21B</strain>
    </source>
</reference>
<dbReference type="Proteomes" id="UP000503312">
    <property type="component" value="Chromosome"/>
</dbReference>
<proteinExistence type="predicted"/>
<organism evidence="1 2">
    <name type="scientific">Polynucleobacter tropicus</name>
    <dbReference type="NCBI Taxonomy" id="1743174"/>
    <lineage>
        <taxon>Bacteria</taxon>
        <taxon>Pseudomonadati</taxon>
        <taxon>Pseudomonadota</taxon>
        <taxon>Betaproteobacteria</taxon>
        <taxon>Burkholderiales</taxon>
        <taxon>Burkholderiaceae</taxon>
        <taxon>Polynucleobacter</taxon>
    </lineage>
</organism>
<evidence type="ECO:0000313" key="1">
    <source>
        <dbReference type="EMBL" id="QKM63864.1"/>
    </source>
</evidence>
<protein>
    <submittedName>
        <fullName evidence="1">Sel1 repeat family protein</fullName>
    </submittedName>
</protein>
<keyword evidence="2" id="KW-1185">Reference proteome</keyword>
<evidence type="ECO:0000313" key="2">
    <source>
        <dbReference type="Proteomes" id="UP000503312"/>
    </source>
</evidence>
<dbReference type="InterPro" id="IPR050767">
    <property type="entry name" value="Sel1_AlgK"/>
</dbReference>
<dbReference type="PANTHER" id="PTHR11102">
    <property type="entry name" value="SEL-1-LIKE PROTEIN"/>
    <property type="match status" value="1"/>
</dbReference>
<dbReference type="EMBL" id="CP028942">
    <property type="protein sequence ID" value="QKM63864.1"/>
    <property type="molecule type" value="Genomic_DNA"/>
</dbReference>
<dbReference type="PANTHER" id="PTHR11102:SF160">
    <property type="entry name" value="ERAD-ASSOCIATED E3 UBIQUITIN-PROTEIN LIGASE COMPONENT HRD3"/>
    <property type="match status" value="1"/>
</dbReference>
<dbReference type="AlphaFoldDB" id="A0A6M9PNF8"/>
<dbReference type="Gene3D" id="1.25.40.10">
    <property type="entry name" value="Tetratricopeptide repeat domain"/>
    <property type="match status" value="1"/>
</dbReference>
<gene>
    <name evidence="1" type="ORF">DCO17_00635</name>
</gene>
<name>A0A6M9PNF8_9BURK</name>
<dbReference type="SUPFAM" id="SSF81901">
    <property type="entry name" value="HCP-like"/>
    <property type="match status" value="1"/>
</dbReference>
<sequence length="487" mass="54798">MASREFLKILSSARLGDVSAQQKLAQAYLTGAFKTPIQPANALIWLEKSFLSLQTQALEDASSGAQELSNILGQIANIPLVETFNSPAFAFGWESIWQLAQADIGTNVTFAAKWQLVEFLINPKNQETQSQLIDWLKKRISHNPSSQPPHLSNPDLSALQKIAMQFLQELAKEGSPFAQQAKELLTQLQPKNETLSSLWIAWLDEENEEALIKAAELGLTAAKLALGLRLAQLDGSGDIKSNASLKKAAHWLELAAKDGDRDAWYALGEIYRRPQFSGYNAQESDRCFDRAADLGHAQAQFRKGANLWRKREKIAENVRGLQASYWIWQAHQQGIPEAKELLGKILVSCPHPKKNDWHDLAQYADQAINHHAEHKLDEDWLLLCHRIVIANQFNFSKAELLLCEVGQLQHEHCVVVDVRWELPKILPRLIQIETIQQRRALLAAGKIFAGAALDAEGNLRQRRYRFDQVSNWLANTFSKNQAETEAT</sequence>
<dbReference type="RefSeq" id="WP_173954904.1">
    <property type="nucleotide sequence ID" value="NZ_CP028942.1"/>
</dbReference>
<dbReference type="InterPro" id="IPR011990">
    <property type="entry name" value="TPR-like_helical_dom_sf"/>
</dbReference>
<accession>A0A6M9PNF8</accession>
<dbReference type="KEGG" id="ptrp:DCO17_00635"/>